<dbReference type="EMBL" id="VSWD01000009">
    <property type="protein sequence ID" value="KAK3094004.1"/>
    <property type="molecule type" value="Genomic_DNA"/>
</dbReference>
<accession>A0AA88Y721</accession>
<organism evidence="1 2">
    <name type="scientific">Pinctada imbricata</name>
    <name type="common">Atlantic pearl-oyster</name>
    <name type="synonym">Pinctada martensii</name>
    <dbReference type="NCBI Taxonomy" id="66713"/>
    <lineage>
        <taxon>Eukaryota</taxon>
        <taxon>Metazoa</taxon>
        <taxon>Spiralia</taxon>
        <taxon>Lophotrochozoa</taxon>
        <taxon>Mollusca</taxon>
        <taxon>Bivalvia</taxon>
        <taxon>Autobranchia</taxon>
        <taxon>Pteriomorphia</taxon>
        <taxon>Pterioida</taxon>
        <taxon>Pterioidea</taxon>
        <taxon>Pteriidae</taxon>
        <taxon>Pinctada</taxon>
    </lineage>
</organism>
<evidence type="ECO:0000313" key="1">
    <source>
        <dbReference type="EMBL" id="KAK3094004.1"/>
    </source>
</evidence>
<reference evidence="1" key="1">
    <citation type="submission" date="2019-08" db="EMBL/GenBank/DDBJ databases">
        <title>The improved chromosome-level genome for the pearl oyster Pinctada fucata martensii using PacBio sequencing and Hi-C.</title>
        <authorList>
            <person name="Zheng Z."/>
        </authorList>
    </citation>
    <scope>NUCLEOTIDE SEQUENCE</scope>
    <source>
        <strain evidence="1">ZZ-2019</strain>
        <tissue evidence="1">Adductor muscle</tissue>
    </source>
</reference>
<dbReference type="PANTHER" id="PTHR46289:SF14">
    <property type="entry name" value="DUF4371 DOMAIN-CONTAINING PROTEIN"/>
    <property type="match status" value="1"/>
</dbReference>
<comment type="caution">
    <text evidence="1">The sequence shown here is derived from an EMBL/GenBank/DDBJ whole genome shotgun (WGS) entry which is preliminary data.</text>
</comment>
<keyword evidence="2" id="KW-1185">Reference proteome</keyword>
<dbReference type="InterPro" id="IPR012337">
    <property type="entry name" value="RNaseH-like_sf"/>
</dbReference>
<proteinExistence type="predicted"/>
<gene>
    <name evidence="1" type="ORF">FSP39_022800</name>
</gene>
<name>A0AA88Y721_PINIB</name>
<evidence type="ECO:0000313" key="2">
    <source>
        <dbReference type="Proteomes" id="UP001186944"/>
    </source>
</evidence>
<sequence>MASEKQGCQGRIKELNKLAVYTHCKSHVLNLSIAHACKHPLVRNMIDGINATFLFFDSSPKRQRYFEHVLSQQETEVTRKKLIGLCKTRWVERHTCFDTFKSMYVSITTCLQYILNPGMDENLQDNWAWDAQTKVTAQGILSTLTSFSFLVTFVLVKAVLEIVKPIAAKLQKHDLDICQAFALVEQRITTVKDMRTNIDVQFESLFTESKKIADELGIDVKVPRLCKRQINRSNVGDGTDPSHYFKANVAIPFLDYLYQE</sequence>
<dbReference type="PANTHER" id="PTHR46289">
    <property type="entry name" value="52 KDA REPRESSOR OF THE INHIBITOR OF THE PROTEIN KINASE-LIKE PROTEIN-RELATED"/>
    <property type="match status" value="1"/>
</dbReference>
<dbReference type="AlphaFoldDB" id="A0AA88Y721"/>
<dbReference type="SUPFAM" id="SSF53098">
    <property type="entry name" value="Ribonuclease H-like"/>
    <property type="match status" value="1"/>
</dbReference>
<protein>
    <submittedName>
        <fullName evidence="1">Uncharacterized protein</fullName>
    </submittedName>
</protein>
<dbReference type="Proteomes" id="UP001186944">
    <property type="component" value="Unassembled WGS sequence"/>
</dbReference>
<dbReference type="InterPro" id="IPR052958">
    <property type="entry name" value="IFN-induced_PKR_regulator"/>
</dbReference>